<accession>A0A1Q3E914</accession>
<dbReference type="Gene3D" id="3.30.160.60">
    <property type="entry name" value="Classic Zinc Finger"/>
    <property type="match status" value="1"/>
</dbReference>
<keyword evidence="1" id="KW-0863">Zinc-finger</keyword>
<evidence type="ECO:0000256" key="2">
    <source>
        <dbReference type="SAM" id="MobiDB-lite"/>
    </source>
</evidence>
<keyword evidence="1" id="KW-0479">Metal-binding</keyword>
<dbReference type="GO" id="GO:0008270">
    <property type="term" value="F:zinc ion binding"/>
    <property type="evidence" value="ECO:0007669"/>
    <property type="project" value="UniProtKB-KW"/>
</dbReference>
<gene>
    <name evidence="4" type="ORF">LENED_005464</name>
</gene>
<evidence type="ECO:0000313" key="5">
    <source>
        <dbReference type="Proteomes" id="UP000188533"/>
    </source>
</evidence>
<feature type="region of interest" description="Disordered" evidence="2">
    <location>
        <begin position="250"/>
        <end position="344"/>
    </location>
</feature>
<evidence type="ECO:0000259" key="3">
    <source>
        <dbReference type="PROSITE" id="PS50157"/>
    </source>
</evidence>
<evidence type="ECO:0000313" key="4">
    <source>
        <dbReference type="EMBL" id="GAW03720.1"/>
    </source>
</evidence>
<feature type="compositionally biased region" description="Basic and acidic residues" evidence="2">
    <location>
        <begin position="265"/>
        <end position="277"/>
    </location>
</feature>
<name>A0A1Q3E914_LENED</name>
<dbReference type="AlphaFoldDB" id="A0A1Q3E914"/>
<feature type="region of interest" description="Disordered" evidence="2">
    <location>
        <begin position="142"/>
        <end position="178"/>
    </location>
</feature>
<feature type="compositionally biased region" description="Basic residues" evidence="2">
    <location>
        <begin position="290"/>
        <end position="299"/>
    </location>
</feature>
<sequence length="434" mass="47707">MSSLNNFDLSFEYHESDYSIPGAILWDFSDTYPELNSSPRQTPYLSSALLNNQPTKFAPTLDIGPNNQALSQSNWDRDATKPHMSLTDSHINNAALGWFLPPTFLAVEDSAIHTPDLDIPSKFKNSAEDILLQSTEPFFSEASSGPSVSGVSRSSTPALSFASSRSSSRSPPTKLHHGPCLCNEDSGIESFNCLAELNGTPSEASTTFANAGSITTVGNDNASWDSPVGHPISGMYPNYSPPYPEFGMSYPSPPSKSSEAAPLHESNECFDDGHLNNKETLAPPPSPPLRRLKRKVRSHRREDSDDEYEEPEDTGDDETYDPASSAGHGNLTTGKKRKAASNETTEERTCKKCGLVFTRSADIGRHCASAHSEMSEEMKQECTCVLCLKRLARPDAMKRHLEARTKKCLLEAKRRKERGELDPVIYRLHLQSSC</sequence>
<feature type="compositionally biased region" description="Low complexity" evidence="2">
    <location>
        <begin position="142"/>
        <end position="173"/>
    </location>
</feature>
<keyword evidence="1" id="KW-0862">Zinc</keyword>
<dbReference type="PROSITE" id="PS00028">
    <property type="entry name" value="ZINC_FINGER_C2H2_1"/>
    <property type="match status" value="1"/>
</dbReference>
<keyword evidence="5" id="KW-1185">Reference proteome</keyword>
<comment type="caution">
    <text evidence="4">The sequence shown here is derived from an EMBL/GenBank/DDBJ whole genome shotgun (WGS) entry which is preliminary data.</text>
</comment>
<organism evidence="4 5">
    <name type="scientific">Lentinula edodes</name>
    <name type="common">Shiitake mushroom</name>
    <name type="synonym">Lentinus edodes</name>
    <dbReference type="NCBI Taxonomy" id="5353"/>
    <lineage>
        <taxon>Eukaryota</taxon>
        <taxon>Fungi</taxon>
        <taxon>Dikarya</taxon>
        <taxon>Basidiomycota</taxon>
        <taxon>Agaricomycotina</taxon>
        <taxon>Agaricomycetes</taxon>
        <taxon>Agaricomycetidae</taxon>
        <taxon>Agaricales</taxon>
        <taxon>Marasmiineae</taxon>
        <taxon>Omphalotaceae</taxon>
        <taxon>Lentinula</taxon>
    </lineage>
</organism>
<evidence type="ECO:0000256" key="1">
    <source>
        <dbReference type="PROSITE-ProRule" id="PRU00042"/>
    </source>
</evidence>
<feature type="domain" description="C2H2-type" evidence="3">
    <location>
        <begin position="348"/>
        <end position="376"/>
    </location>
</feature>
<dbReference type="PROSITE" id="PS50157">
    <property type="entry name" value="ZINC_FINGER_C2H2_2"/>
    <property type="match status" value="1"/>
</dbReference>
<protein>
    <recommendedName>
        <fullName evidence="3">C2H2-type domain-containing protein</fullName>
    </recommendedName>
</protein>
<reference evidence="4 5" key="1">
    <citation type="submission" date="2016-08" db="EMBL/GenBank/DDBJ databases">
        <authorList>
            <consortium name="Lentinula edodes genome sequencing consortium"/>
            <person name="Sakamoto Y."/>
            <person name="Nakade K."/>
            <person name="Sato S."/>
            <person name="Yoshida Y."/>
            <person name="Miyazaki K."/>
            <person name="Natsume S."/>
            <person name="Konno N."/>
        </authorList>
    </citation>
    <scope>NUCLEOTIDE SEQUENCE [LARGE SCALE GENOMIC DNA]</scope>
    <source>
        <strain evidence="4 5">NBRC 111202</strain>
    </source>
</reference>
<reference evidence="4 5" key="2">
    <citation type="submission" date="2017-02" db="EMBL/GenBank/DDBJ databases">
        <title>A genome survey and senescence transcriptome analysis in Lentinula edodes.</title>
        <authorList>
            <person name="Sakamoto Y."/>
            <person name="Nakade K."/>
            <person name="Sato S."/>
            <person name="Yoshida Y."/>
            <person name="Miyazaki K."/>
            <person name="Natsume S."/>
            <person name="Konno N."/>
        </authorList>
    </citation>
    <scope>NUCLEOTIDE SEQUENCE [LARGE SCALE GENOMIC DNA]</scope>
    <source>
        <strain evidence="4 5">NBRC 111202</strain>
    </source>
</reference>
<feature type="compositionally biased region" description="Acidic residues" evidence="2">
    <location>
        <begin position="304"/>
        <end position="320"/>
    </location>
</feature>
<dbReference type="EMBL" id="BDGU01000151">
    <property type="protein sequence ID" value="GAW03720.1"/>
    <property type="molecule type" value="Genomic_DNA"/>
</dbReference>
<proteinExistence type="predicted"/>
<dbReference type="Proteomes" id="UP000188533">
    <property type="component" value="Unassembled WGS sequence"/>
</dbReference>
<dbReference type="InterPro" id="IPR013087">
    <property type="entry name" value="Znf_C2H2_type"/>
</dbReference>